<organism evidence="1 2">
    <name type="scientific">Cinchona calisaya</name>
    <dbReference type="NCBI Taxonomy" id="153742"/>
    <lineage>
        <taxon>Eukaryota</taxon>
        <taxon>Viridiplantae</taxon>
        <taxon>Streptophyta</taxon>
        <taxon>Embryophyta</taxon>
        <taxon>Tracheophyta</taxon>
        <taxon>Spermatophyta</taxon>
        <taxon>Magnoliopsida</taxon>
        <taxon>eudicotyledons</taxon>
        <taxon>Gunneridae</taxon>
        <taxon>Pentapetalae</taxon>
        <taxon>asterids</taxon>
        <taxon>lamiids</taxon>
        <taxon>Gentianales</taxon>
        <taxon>Rubiaceae</taxon>
        <taxon>Cinchonoideae</taxon>
        <taxon>Cinchoneae</taxon>
        <taxon>Cinchona</taxon>
    </lineage>
</organism>
<dbReference type="EMBL" id="JBJUIK010000002">
    <property type="protein sequence ID" value="KAL3534707.1"/>
    <property type="molecule type" value="Genomic_DNA"/>
</dbReference>
<gene>
    <name evidence="1" type="ORF">ACH5RR_003168</name>
</gene>
<evidence type="ECO:0008006" key="3">
    <source>
        <dbReference type="Google" id="ProtNLM"/>
    </source>
</evidence>
<name>A0ABD3AU18_9GENT</name>
<sequence>MTIFELLSSTRMGTSSFPTLLGRMQADNITWASRSFNIFGPSLTHSMSWIFWALLDRWSPGTNTFHTFYGKIGIPLLDIQKIGGLPSSGEFYDECNPSNKMLGSKHIPQATIDLYDLILALSTKPTFQAWMANFIILVPNHPNSNAEVHPYVLTYRMGDNLIAEPYESRRFGHQFGYGQHCPQNVDTRYQDGLSLIALFQYWQRMHHYNTGARLITGIANGSGLLDHFTKNLSVDFIRSGKTANPRQSKGMLSSLVEDGFSRSVEFPSNESFSQHGPTSFSSLDDLESFMSLLPSIEAIHNLFNNGIFVKGSGFLQTKESKRRRDFLAV</sequence>
<dbReference type="AlphaFoldDB" id="A0ABD3AU18"/>
<evidence type="ECO:0000313" key="1">
    <source>
        <dbReference type="EMBL" id="KAL3534707.1"/>
    </source>
</evidence>
<comment type="caution">
    <text evidence="1">The sequence shown here is derived from an EMBL/GenBank/DDBJ whole genome shotgun (WGS) entry which is preliminary data.</text>
</comment>
<proteinExistence type="predicted"/>
<dbReference type="Proteomes" id="UP001630127">
    <property type="component" value="Unassembled WGS sequence"/>
</dbReference>
<reference evidence="1 2" key="1">
    <citation type="submission" date="2024-11" db="EMBL/GenBank/DDBJ databases">
        <title>A near-complete genome assembly of Cinchona calisaya.</title>
        <authorList>
            <person name="Lian D.C."/>
            <person name="Zhao X.W."/>
            <person name="Wei L."/>
        </authorList>
    </citation>
    <scope>NUCLEOTIDE SEQUENCE [LARGE SCALE GENOMIC DNA]</scope>
    <source>
        <tissue evidence="1">Nenye</tissue>
    </source>
</reference>
<accession>A0ABD3AU18</accession>
<keyword evidence="2" id="KW-1185">Reference proteome</keyword>
<protein>
    <recommendedName>
        <fullName evidence="3">Aminotransferase-like plant mobile domain-containing protein</fullName>
    </recommendedName>
</protein>
<evidence type="ECO:0000313" key="2">
    <source>
        <dbReference type="Proteomes" id="UP001630127"/>
    </source>
</evidence>